<dbReference type="GO" id="GO:0006508">
    <property type="term" value="P:proteolysis"/>
    <property type="evidence" value="ECO:0007669"/>
    <property type="project" value="UniProtKB-KW"/>
</dbReference>
<dbReference type="PANTHER" id="PTHR20842">
    <property type="entry name" value="PROTEASE S51 ALPHA-ASPARTYL DIPEPTIDASE"/>
    <property type="match status" value="1"/>
</dbReference>
<dbReference type="KEGG" id="sfer:NCTC12278_00225"/>
<dbReference type="Gene3D" id="3.40.50.880">
    <property type="match status" value="1"/>
</dbReference>
<evidence type="ECO:0000313" key="6">
    <source>
        <dbReference type="Proteomes" id="UP000249495"/>
    </source>
</evidence>
<evidence type="ECO:0000313" key="5">
    <source>
        <dbReference type="EMBL" id="SQF39207.1"/>
    </source>
</evidence>
<dbReference type="SUPFAM" id="SSF52317">
    <property type="entry name" value="Class I glutamine amidotransferase-like"/>
    <property type="match status" value="1"/>
</dbReference>
<keyword evidence="2" id="KW-0645">Protease</keyword>
<dbReference type="InterPro" id="IPR029062">
    <property type="entry name" value="Class_I_gatase-like"/>
</dbReference>
<protein>
    <submittedName>
        <fullName evidence="5">Peptidase E</fullName>
        <ecNumber evidence="5">3.4.21.-</ecNumber>
    </submittedName>
</protein>
<sequence>MKLFLTSYIGWTEKQLEEYTGYIVEGIKTFENLDFTVDILDITQENNKECDLAIASCNCLCISGGNTFYLLQELKKKKLIEFIKQRLTGGMLYIGESAGAVITSENIEYNSIMDNPNVATELKYYTGLNL</sequence>
<keyword evidence="4" id="KW-0720">Serine protease</keyword>
<dbReference type="Proteomes" id="UP000249495">
    <property type="component" value="Chromosome 1"/>
</dbReference>
<organism evidence="5 6">
    <name type="scientific">Streptococcus ferus</name>
    <dbReference type="NCBI Taxonomy" id="1345"/>
    <lineage>
        <taxon>Bacteria</taxon>
        <taxon>Bacillati</taxon>
        <taxon>Bacillota</taxon>
        <taxon>Bacilli</taxon>
        <taxon>Lactobacillales</taxon>
        <taxon>Streptococcaceae</taxon>
        <taxon>Streptococcus</taxon>
    </lineage>
</organism>
<dbReference type="EC" id="3.4.21.-" evidence="5"/>
<keyword evidence="6" id="KW-1185">Reference proteome</keyword>
<evidence type="ECO:0000256" key="4">
    <source>
        <dbReference type="ARBA" id="ARBA00022825"/>
    </source>
</evidence>
<dbReference type="RefSeq" id="WP_018030815.1">
    <property type="nucleotide sequence ID" value="NZ_LS483343.1"/>
</dbReference>
<keyword evidence="3 5" id="KW-0378">Hydrolase</keyword>
<gene>
    <name evidence="5" type="ORF">NCTC12278_00225</name>
</gene>
<dbReference type="InterPro" id="IPR005320">
    <property type="entry name" value="Peptidase_S51"/>
</dbReference>
<dbReference type="Pfam" id="PF03575">
    <property type="entry name" value="Peptidase_S51"/>
    <property type="match status" value="1"/>
</dbReference>
<comment type="similarity">
    <text evidence="1">Belongs to the peptidase S51 family.</text>
</comment>
<evidence type="ECO:0000256" key="3">
    <source>
        <dbReference type="ARBA" id="ARBA00022801"/>
    </source>
</evidence>
<dbReference type="PANTHER" id="PTHR20842:SF0">
    <property type="entry name" value="ALPHA-ASPARTYL DIPEPTIDASE"/>
    <property type="match status" value="1"/>
</dbReference>
<dbReference type="GO" id="GO:0008236">
    <property type="term" value="F:serine-type peptidase activity"/>
    <property type="evidence" value="ECO:0007669"/>
    <property type="project" value="UniProtKB-KW"/>
</dbReference>
<name>A0A2X3W0P8_9STRE</name>
<dbReference type="STRING" id="1123303.GCA_000372425_01495"/>
<dbReference type="AlphaFoldDB" id="A0A2X3W0P8"/>
<evidence type="ECO:0000256" key="1">
    <source>
        <dbReference type="ARBA" id="ARBA00006534"/>
    </source>
</evidence>
<reference evidence="5 6" key="1">
    <citation type="submission" date="2018-06" db="EMBL/GenBank/DDBJ databases">
        <authorList>
            <consortium name="Pathogen Informatics"/>
            <person name="Doyle S."/>
        </authorList>
    </citation>
    <scope>NUCLEOTIDE SEQUENCE [LARGE SCALE GENOMIC DNA]</scope>
    <source>
        <strain evidence="5 6">NCTC12278</strain>
    </source>
</reference>
<proteinExistence type="inferred from homology"/>
<evidence type="ECO:0000256" key="2">
    <source>
        <dbReference type="ARBA" id="ARBA00022670"/>
    </source>
</evidence>
<accession>A0A2X3W0P8</accession>
<dbReference type="EMBL" id="LS483343">
    <property type="protein sequence ID" value="SQF39207.1"/>
    <property type="molecule type" value="Genomic_DNA"/>
</dbReference>